<dbReference type="InterPro" id="IPR014729">
    <property type="entry name" value="Rossmann-like_a/b/a_fold"/>
</dbReference>
<keyword evidence="5 7" id="KW-0648">Protein biosynthesis</keyword>
<dbReference type="RefSeq" id="WP_081028475.1">
    <property type="nucleotide sequence ID" value="NZ_CYXN01000025.1"/>
</dbReference>
<feature type="binding site" evidence="7">
    <location>
        <position position="111"/>
    </location>
    <ligand>
        <name>Zn(2+)</name>
        <dbReference type="ChEBI" id="CHEBI:29105"/>
    </ligand>
</feature>
<comment type="similarity">
    <text evidence="1 7">Belongs to the class-I aminoacyl-tRNA synthetase family. Glutamate--tRNA ligase type 1 subfamily.</text>
</comment>
<dbReference type="GO" id="GO:0006424">
    <property type="term" value="P:glutamyl-tRNA aminoacylation"/>
    <property type="evidence" value="ECO:0007669"/>
    <property type="project" value="UniProtKB-UniRule"/>
</dbReference>
<feature type="short sequence motif" description="'HIGH' region" evidence="7">
    <location>
        <begin position="12"/>
        <end position="22"/>
    </location>
</feature>
<dbReference type="GO" id="GO:0005524">
    <property type="term" value="F:ATP binding"/>
    <property type="evidence" value="ECO:0007669"/>
    <property type="project" value="UniProtKB-UniRule"/>
</dbReference>
<evidence type="ECO:0000313" key="10">
    <source>
        <dbReference type="EMBL" id="CUN18242.1"/>
    </source>
</evidence>
<comment type="function">
    <text evidence="7">Catalyzes the attachment of glutamate to tRNA(Glu) in a two-step reaction: glutamate is first activated by ATP to form Glu-AMP and then transferred to the acceptor end of tRNA(Glu).</text>
</comment>
<sequence>MPSNKVRTRFAPSPTGYMHVGNLRTALYTYLMAKHEDGTFILRIEDTDQGRYVEGAVDVIYNTLRETGLLWDEGPDIGGPVGPYVQSERMGMFKQYAEQLVAEGKAYYCFCTEERLEALHAEQRAAGEMTHYDGCCRELPKEEVEKRLAAGEPYVIRQKIPREGVTGFDDVVYGHIEVNNSEMDDQILIKTDGMPTYNFANVVDDHLMGITHVIRGSEYLSSTPKYNLLYQAFGWDIPTYIHCPPVMKDAQNKLSKRNGDASYQDLVAKGYLTEAVLNYICLLGWSPRGEYAEQEIFSLPELVKIWSPEGISKSPAIFDPLKLRAINAEYIRRLSPEEFQKKAEPWIDSAVHSTIDKKLLCANLQPRCEVLGEIPEQLDFFDAMPEYDVSLYANKKQKTTPETAKEALEALLPVLSDEALDFANRDAVFDVCKAKAEELGKKNGWLLYPLGIALSGKQRTPGGGTDLACMMGREKTLQRVQDAIAKLNG</sequence>
<dbReference type="Gene3D" id="1.10.10.350">
    <property type="match status" value="1"/>
</dbReference>
<dbReference type="SUPFAM" id="SSF52374">
    <property type="entry name" value="Nucleotidylyl transferase"/>
    <property type="match status" value="1"/>
</dbReference>
<comment type="subcellular location">
    <subcellularLocation>
        <location evidence="7">Cytoplasm</location>
    </subcellularLocation>
</comment>
<evidence type="ECO:0000256" key="3">
    <source>
        <dbReference type="ARBA" id="ARBA00022741"/>
    </source>
</evidence>
<dbReference type="InterPro" id="IPR004527">
    <property type="entry name" value="Glu-tRNA-ligase_bac/mito"/>
</dbReference>
<evidence type="ECO:0000256" key="7">
    <source>
        <dbReference type="HAMAP-Rule" id="MF_00022"/>
    </source>
</evidence>
<dbReference type="PRINTS" id="PR00987">
    <property type="entry name" value="TRNASYNTHGLU"/>
</dbReference>
<keyword evidence="7" id="KW-0963">Cytoplasm</keyword>
<dbReference type="PROSITE" id="PS00178">
    <property type="entry name" value="AA_TRNA_LIGASE_I"/>
    <property type="match status" value="1"/>
</dbReference>
<accession>A0A173UT55</accession>
<evidence type="ECO:0000259" key="9">
    <source>
        <dbReference type="Pfam" id="PF19269"/>
    </source>
</evidence>
<feature type="binding site" evidence="7">
    <location>
        <position position="136"/>
    </location>
    <ligand>
        <name>Zn(2+)</name>
        <dbReference type="ChEBI" id="CHEBI:29105"/>
    </ligand>
</feature>
<keyword evidence="2 7" id="KW-0436">Ligase</keyword>
<dbReference type="OrthoDB" id="9807503at2"/>
<dbReference type="AlphaFoldDB" id="A0A173UT55"/>
<dbReference type="InterPro" id="IPR045462">
    <property type="entry name" value="aa-tRNA-synth_I_cd-bd"/>
</dbReference>
<evidence type="ECO:0000256" key="6">
    <source>
        <dbReference type="ARBA" id="ARBA00023146"/>
    </source>
</evidence>
<dbReference type="GO" id="GO:0000049">
    <property type="term" value="F:tRNA binding"/>
    <property type="evidence" value="ECO:0007669"/>
    <property type="project" value="InterPro"/>
</dbReference>
<feature type="domain" description="Aminoacyl-tRNA synthetase class I anticodon-binding" evidence="9">
    <location>
        <begin position="339"/>
        <end position="484"/>
    </location>
</feature>
<dbReference type="PANTHER" id="PTHR43311">
    <property type="entry name" value="GLUTAMATE--TRNA LIGASE"/>
    <property type="match status" value="1"/>
</dbReference>
<dbReference type="Pfam" id="PF19269">
    <property type="entry name" value="Anticodon_2"/>
    <property type="match status" value="1"/>
</dbReference>
<evidence type="ECO:0000256" key="2">
    <source>
        <dbReference type="ARBA" id="ARBA00022598"/>
    </source>
</evidence>
<dbReference type="PANTHER" id="PTHR43311:SF2">
    <property type="entry name" value="GLUTAMATE--TRNA LIGASE, MITOCHONDRIAL-RELATED"/>
    <property type="match status" value="1"/>
</dbReference>
<dbReference type="InterPro" id="IPR000924">
    <property type="entry name" value="Glu/Gln-tRNA-synth"/>
</dbReference>
<reference evidence="10 11" key="1">
    <citation type="submission" date="2015-09" db="EMBL/GenBank/DDBJ databases">
        <authorList>
            <consortium name="Pathogen Informatics"/>
        </authorList>
    </citation>
    <scope>NUCLEOTIDE SEQUENCE [LARGE SCALE GENOMIC DNA]</scope>
    <source>
        <strain evidence="10 11">2789STDY5834970</strain>
    </source>
</reference>
<dbReference type="HAMAP" id="MF_00022">
    <property type="entry name" value="Glu_tRNA_synth_type1"/>
    <property type="match status" value="1"/>
</dbReference>
<protein>
    <recommendedName>
        <fullName evidence="7">Glutamate--tRNA ligase</fullName>
        <ecNumber evidence="7">6.1.1.17</ecNumber>
    </recommendedName>
    <alternativeName>
        <fullName evidence="7">Glutamyl-tRNA synthetase</fullName>
        <shortName evidence="7">GluRS</shortName>
    </alternativeName>
</protein>
<dbReference type="CDD" id="cd00808">
    <property type="entry name" value="GluRS_core"/>
    <property type="match status" value="1"/>
</dbReference>
<evidence type="ECO:0000256" key="5">
    <source>
        <dbReference type="ARBA" id="ARBA00022917"/>
    </source>
</evidence>
<dbReference type="Pfam" id="PF00749">
    <property type="entry name" value="tRNA-synt_1c"/>
    <property type="match status" value="1"/>
</dbReference>
<dbReference type="NCBIfam" id="TIGR00464">
    <property type="entry name" value="gltX_bact"/>
    <property type="match status" value="1"/>
</dbReference>
<keyword evidence="6 7" id="KW-0030">Aminoacyl-tRNA synthetase</keyword>
<keyword evidence="7" id="KW-0479">Metal-binding</keyword>
<feature type="binding site" evidence="7">
    <location>
        <position position="138"/>
    </location>
    <ligand>
        <name>Zn(2+)</name>
        <dbReference type="ChEBI" id="CHEBI:29105"/>
    </ligand>
</feature>
<dbReference type="Gene3D" id="3.40.50.620">
    <property type="entry name" value="HUPs"/>
    <property type="match status" value="1"/>
</dbReference>
<evidence type="ECO:0000256" key="1">
    <source>
        <dbReference type="ARBA" id="ARBA00007894"/>
    </source>
</evidence>
<feature type="short sequence motif" description="'KMSKS' region" evidence="7">
    <location>
        <begin position="253"/>
        <end position="257"/>
    </location>
</feature>
<comment type="cofactor">
    <cofactor evidence="7">
        <name>Zn(2+)</name>
        <dbReference type="ChEBI" id="CHEBI:29105"/>
    </cofactor>
    <text evidence="7">Binds 1 zinc ion per subunit.</text>
</comment>
<keyword evidence="7" id="KW-0862">Zinc</keyword>
<dbReference type="InterPro" id="IPR001412">
    <property type="entry name" value="aa-tRNA-synth_I_CS"/>
</dbReference>
<dbReference type="SUPFAM" id="SSF48163">
    <property type="entry name" value="An anticodon-binding domain of class I aminoacyl-tRNA synthetases"/>
    <property type="match status" value="1"/>
</dbReference>
<dbReference type="InterPro" id="IPR020751">
    <property type="entry name" value="aa-tRNA-synth_I_codon-bd_sub2"/>
</dbReference>
<feature type="binding site" evidence="7">
    <location>
        <position position="109"/>
    </location>
    <ligand>
        <name>Zn(2+)</name>
        <dbReference type="ChEBI" id="CHEBI:29105"/>
    </ligand>
</feature>
<dbReference type="GO" id="GO:0004818">
    <property type="term" value="F:glutamate-tRNA ligase activity"/>
    <property type="evidence" value="ECO:0007669"/>
    <property type="project" value="UniProtKB-UniRule"/>
</dbReference>
<dbReference type="InterPro" id="IPR008925">
    <property type="entry name" value="aa_tRNA-synth_I_cd-bd_sf"/>
</dbReference>
<dbReference type="EMBL" id="CYXN01000025">
    <property type="protein sequence ID" value="CUN18242.1"/>
    <property type="molecule type" value="Genomic_DNA"/>
</dbReference>
<dbReference type="InterPro" id="IPR033910">
    <property type="entry name" value="GluRS_core"/>
</dbReference>
<dbReference type="EC" id="6.1.1.17" evidence="7"/>
<organism evidence="10 11">
    <name type="scientific">Faecalibacterium prausnitzii</name>
    <dbReference type="NCBI Taxonomy" id="853"/>
    <lineage>
        <taxon>Bacteria</taxon>
        <taxon>Bacillati</taxon>
        <taxon>Bacillota</taxon>
        <taxon>Clostridia</taxon>
        <taxon>Eubacteriales</taxon>
        <taxon>Oscillospiraceae</taxon>
        <taxon>Faecalibacterium</taxon>
    </lineage>
</organism>
<evidence type="ECO:0000256" key="4">
    <source>
        <dbReference type="ARBA" id="ARBA00022840"/>
    </source>
</evidence>
<dbReference type="GO" id="GO:0005737">
    <property type="term" value="C:cytoplasm"/>
    <property type="evidence" value="ECO:0007669"/>
    <property type="project" value="UniProtKB-SubCell"/>
</dbReference>
<dbReference type="InterPro" id="IPR049940">
    <property type="entry name" value="GluQ/Sye"/>
</dbReference>
<evidence type="ECO:0000259" key="8">
    <source>
        <dbReference type="Pfam" id="PF00749"/>
    </source>
</evidence>
<dbReference type="FunFam" id="3.40.50.620:FF:000045">
    <property type="entry name" value="Glutamate--tRNA ligase, mitochondrial"/>
    <property type="match status" value="1"/>
</dbReference>
<dbReference type="GO" id="GO:0008270">
    <property type="term" value="F:zinc ion binding"/>
    <property type="evidence" value="ECO:0007669"/>
    <property type="project" value="UniProtKB-UniRule"/>
</dbReference>
<feature type="domain" description="Glutamyl/glutaminyl-tRNA synthetase class Ib catalytic" evidence="8">
    <location>
        <begin position="5"/>
        <end position="324"/>
    </location>
</feature>
<dbReference type="InterPro" id="IPR020058">
    <property type="entry name" value="Glu/Gln-tRNA-synth_Ib_cat-dom"/>
</dbReference>
<gene>
    <name evidence="10" type="primary">gltX_2</name>
    <name evidence="7" type="synonym">gltX</name>
    <name evidence="10" type="ORF">ERS852582_02315</name>
</gene>
<keyword evidence="4 7" id="KW-0067">ATP-binding</keyword>
<name>A0A173UT55_9FIRM</name>
<dbReference type="Proteomes" id="UP000095649">
    <property type="component" value="Unassembled WGS sequence"/>
</dbReference>
<comment type="subunit">
    <text evidence="7">Monomer.</text>
</comment>
<comment type="catalytic activity">
    <reaction evidence="7">
        <text>tRNA(Glu) + L-glutamate + ATP = L-glutamyl-tRNA(Glu) + AMP + diphosphate</text>
        <dbReference type="Rhea" id="RHEA:23540"/>
        <dbReference type="Rhea" id="RHEA-COMP:9663"/>
        <dbReference type="Rhea" id="RHEA-COMP:9680"/>
        <dbReference type="ChEBI" id="CHEBI:29985"/>
        <dbReference type="ChEBI" id="CHEBI:30616"/>
        <dbReference type="ChEBI" id="CHEBI:33019"/>
        <dbReference type="ChEBI" id="CHEBI:78442"/>
        <dbReference type="ChEBI" id="CHEBI:78520"/>
        <dbReference type="ChEBI" id="CHEBI:456215"/>
        <dbReference type="EC" id="6.1.1.17"/>
    </reaction>
</comment>
<feature type="binding site" evidence="7">
    <location>
        <position position="256"/>
    </location>
    <ligand>
        <name>ATP</name>
        <dbReference type="ChEBI" id="CHEBI:30616"/>
    </ligand>
</feature>
<proteinExistence type="inferred from homology"/>
<evidence type="ECO:0000313" key="11">
    <source>
        <dbReference type="Proteomes" id="UP000095649"/>
    </source>
</evidence>
<keyword evidence="3 7" id="KW-0547">Nucleotide-binding</keyword>